<evidence type="ECO:0000313" key="3">
    <source>
        <dbReference type="Proteomes" id="UP001500454"/>
    </source>
</evidence>
<evidence type="ECO:0008006" key="4">
    <source>
        <dbReference type="Google" id="ProtNLM"/>
    </source>
</evidence>
<dbReference type="Proteomes" id="UP001500454">
    <property type="component" value="Unassembled WGS sequence"/>
</dbReference>
<dbReference type="EMBL" id="BAABHA010000007">
    <property type="protein sequence ID" value="GAA4383121.1"/>
    <property type="molecule type" value="Genomic_DNA"/>
</dbReference>
<name>A0ABP8J162_9BACT</name>
<sequence length="150" mass="17441">MLTLLSLGQSAQAQRPAGGGHGGPRSERLEAARVAYITEKLALSTEQSQRFWPLYNEFTDKRRDLRKQVRGEMRNQDITAMSDKELRESMNKQFTMRQNELNLEKDYLDKFQKVITLRQVALLYQAERDFTKELLKRLNGRPAPNPTVEQ</sequence>
<feature type="region of interest" description="Disordered" evidence="1">
    <location>
        <begin position="1"/>
        <end position="26"/>
    </location>
</feature>
<proteinExistence type="predicted"/>
<comment type="caution">
    <text evidence="2">The sequence shown here is derived from an EMBL/GenBank/DDBJ whole genome shotgun (WGS) entry which is preliminary data.</text>
</comment>
<accession>A0ABP8J162</accession>
<protein>
    <recommendedName>
        <fullName evidence="4">Periplasmic heavy metal sensor</fullName>
    </recommendedName>
</protein>
<evidence type="ECO:0000313" key="2">
    <source>
        <dbReference type="EMBL" id="GAA4383121.1"/>
    </source>
</evidence>
<keyword evidence="3" id="KW-1185">Reference proteome</keyword>
<feature type="compositionally biased region" description="Polar residues" evidence="1">
    <location>
        <begin position="1"/>
        <end position="13"/>
    </location>
</feature>
<gene>
    <name evidence="2" type="ORF">GCM10023186_24010</name>
</gene>
<reference evidence="3" key="1">
    <citation type="journal article" date="2019" name="Int. J. Syst. Evol. Microbiol.">
        <title>The Global Catalogue of Microorganisms (GCM) 10K type strain sequencing project: providing services to taxonomists for standard genome sequencing and annotation.</title>
        <authorList>
            <consortium name="The Broad Institute Genomics Platform"/>
            <consortium name="The Broad Institute Genome Sequencing Center for Infectious Disease"/>
            <person name="Wu L."/>
            <person name="Ma J."/>
        </authorList>
    </citation>
    <scope>NUCLEOTIDE SEQUENCE [LARGE SCALE GENOMIC DNA]</scope>
    <source>
        <strain evidence="3">JCM 17924</strain>
    </source>
</reference>
<evidence type="ECO:0000256" key="1">
    <source>
        <dbReference type="SAM" id="MobiDB-lite"/>
    </source>
</evidence>
<organism evidence="2 3">
    <name type="scientific">Hymenobacter koreensis</name>
    <dbReference type="NCBI Taxonomy" id="1084523"/>
    <lineage>
        <taxon>Bacteria</taxon>
        <taxon>Pseudomonadati</taxon>
        <taxon>Bacteroidota</taxon>
        <taxon>Cytophagia</taxon>
        <taxon>Cytophagales</taxon>
        <taxon>Hymenobacteraceae</taxon>
        <taxon>Hymenobacter</taxon>
    </lineage>
</organism>